<feature type="transmembrane region" description="Helical" evidence="1">
    <location>
        <begin position="47"/>
        <end position="68"/>
    </location>
</feature>
<keyword evidence="1" id="KW-0472">Membrane</keyword>
<name>A0A7W6GCD8_9HYPH</name>
<protein>
    <submittedName>
        <fullName evidence="2">DMSO reductase anchor subunit</fullName>
    </submittedName>
</protein>
<keyword evidence="1" id="KW-0812">Transmembrane</keyword>
<evidence type="ECO:0000313" key="2">
    <source>
        <dbReference type="EMBL" id="MBB3965965.1"/>
    </source>
</evidence>
<feature type="transmembrane region" description="Helical" evidence="1">
    <location>
        <begin position="20"/>
        <end position="41"/>
    </location>
</feature>
<keyword evidence="1" id="KW-1133">Transmembrane helix</keyword>
<dbReference type="Proteomes" id="UP000582090">
    <property type="component" value="Unassembled WGS sequence"/>
</dbReference>
<dbReference type="RefSeq" id="WP_183901479.1">
    <property type="nucleotide sequence ID" value="NZ_JACIDW010000013.1"/>
</dbReference>
<reference evidence="2 3" key="1">
    <citation type="submission" date="2020-08" db="EMBL/GenBank/DDBJ databases">
        <title>Genomic Encyclopedia of Type Strains, Phase IV (KMG-IV): sequencing the most valuable type-strain genomes for metagenomic binning, comparative biology and taxonomic classification.</title>
        <authorList>
            <person name="Goeker M."/>
        </authorList>
    </citation>
    <scope>NUCLEOTIDE SEQUENCE [LARGE SCALE GENOMIC DNA]</scope>
    <source>
        <strain evidence="2 3">DSM 26575</strain>
    </source>
</reference>
<proteinExistence type="predicted"/>
<dbReference type="AlphaFoldDB" id="A0A7W6GCD8"/>
<evidence type="ECO:0000313" key="3">
    <source>
        <dbReference type="Proteomes" id="UP000582090"/>
    </source>
</evidence>
<evidence type="ECO:0000256" key="1">
    <source>
        <dbReference type="SAM" id="Phobius"/>
    </source>
</evidence>
<accession>A0A7W6GCD8</accession>
<keyword evidence="3" id="KW-1185">Reference proteome</keyword>
<dbReference type="EMBL" id="JACIDW010000013">
    <property type="protein sequence ID" value="MBB3965965.1"/>
    <property type="molecule type" value="Genomic_DNA"/>
</dbReference>
<sequence length="96" mass="10697">MKLFMDHIASPDWAVRRRIIILVLLWCAGIITYLAVWGRPIALSDTIAMNLILLMGAIIGSYVFGAVWERNVERKTDLAQQAVDQGAVDTSVKVEP</sequence>
<comment type="caution">
    <text evidence="2">The sequence shown here is derived from an EMBL/GenBank/DDBJ whole genome shotgun (WGS) entry which is preliminary data.</text>
</comment>
<organism evidence="2 3">
    <name type="scientific">Rhizobium metallidurans</name>
    <dbReference type="NCBI Taxonomy" id="1265931"/>
    <lineage>
        <taxon>Bacteria</taxon>
        <taxon>Pseudomonadati</taxon>
        <taxon>Pseudomonadota</taxon>
        <taxon>Alphaproteobacteria</taxon>
        <taxon>Hyphomicrobiales</taxon>
        <taxon>Rhizobiaceae</taxon>
        <taxon>Rhizobium/Agrobacterium group</taxon>
        <taxon>Rhizobium</taxon>
    </lineage>
</organism>
<gene>
    <name evidence="2" type="ORF">GGQ67_003646</name>
</gene>